<dbReference type="OrthoDB" id="5588333at2759"/>
<evidence type="ECO:0000313" key="1">
    <source>
        <dbReference type="EMBL" id="ORX47434.1"/>
    </source>
</evidence>
<dbReference type="AlphaFoldDB" id="A0A1X2G809"/>
<proteinExistence type="predicted"/>
<accession>A0A1X2G809</accession>
<sequence length="80" mass="8909">MDVSPDTVRRHLRHFLDLIPRPPHVKKPKARALGSTRAAQTGVPVDDILSQGNWSSRGVFNDFYRLSSSSQTDFTTATLS</sequence>
<comment type="caution">
    <text evidence="1">The sequence shown here is derived from an EMBL/GenBank/DDBJ whole genome shotgun (WGS) entry which is preliminary data.</text>
</comment>
<keyword evidence="2" id="KW-1185">Reference proteome</keyword>
<dbReference type="EMBL" id="MCGT01000033">
    <property type="protein sequence ID" value="ORX47434.1"/>
    <property type="molecule type" value="Genomic_DNA"/>
</dbReference>
<dbReference type="Proteomes" id="UP000242146">
    <property type="component" value="Unassembled WGS sequence"/>
</dbReference>
<organism evidence="1 2">
    <name type="scientific">Hesseltinella vesiculosa</name>
    <dbReference type="NCBI Taxonomy" id="101127"/>
    <lineage>
        <taxon>Eukaryota</taxon>
        <taxon>Fungi</taxon>
        <taxon>Fungi incertae sedis</taxon>
        <taxon>Mucoromycota</taxon>
        <taxon>Mucoromycotina</taxon>
        <taxon>Mucoromycetes</taxon>
        <taxon>Mucorales</taxon>
        <taxon>Cunninghamellaceae</taxon>
        <taxon>Hesseltinella</taxon>
    </lineage>
</organism>
<protein>
    <submittedName>
        <fullName evidence="1">Uncharacterized protein</fullName>
    </submittedName>
</protein>
<dbReference type="STRING" id="101127.A0A1X2G809"/>
<reference evidence="1 2" key="1">
    <citation type="submission" date="2016-07" db="EMBL/GenBank/DDBJ databases">
        <title>Pervasive Adenine N6-methylation of Active Genes in Fungi.</title>
        <authorList>
            <consortium name="DOE Joint Genome Institute"/>
            <person name="Mondo S.J."/>
            <person name="Dannebaum R.O."/>
            <person name="Kuo R.C."/>
            <person name="Labutti K."/>
            <person name="Haridas S."/>
            <person name="Kuo A."/>
            <person name="Salamov A."/>
            <person name="Ahrendt S.R."/>
            <person name="Lipzen A."/>
            <person name="Sullivan W."/>
            <person name="Andreopoulos W.B."/>
            <person name="Clum A."/>
            <person name="Lindquist E."/>
            <person name="Daum C."/>
            <person name="Ramamoorthy G.K."/>
            <person name="Gryganskyi A."/>
            <person name="Culley D."/>
            <person name="Magnuson J.K."/>
            <person name="James T.Y."/>
            <person name="O'Malley M.A."/>
            <person name="Stajich J.E."/>
            <person name="Spatafora J.W."/>
            <person name="Visel A."/>
            <person name="Grigoriev I.V."/>
        </authorList>
    </citation>
    <scope>NUCLEOTIDE SEQUENCE [LARGE SCALE GENOMIC DNA]</scope>
    <source>
        <strain evidence="1 2">NRRL 3301</strain>
    </source>
</reference>
<gene>
    <name evidence="1" type="ORF">DM01DRAFT_1292994</name>
</gene>
<name>A0A1X2G809_9FUNG</name>
<evidence type="ECO:0000313" key="2">
    <source>
        <dbReference type="Proteomes" id="UP000242146"/>
    </source>
</evidence>